<sequence>MAKLHWTPWMALSELRVEPERMAAEAAVPKEAGYVWQPAADVVETPVDFRVMLELPGVCREDVTVEARGRYLVIQGERPFAREGGEGLYQVLERSYGPFSRRFALPRGVARSEIRAVMKDGLLVIVVPKVGPERLHRRIPIS</sequence>
<dbReference type="OrthoDB" id="9811615at2"/>
<dbReference type="PANTHER" id="PTHR11527">
    <property type="entry name" value="HEAT-SHOCK PROTEIN 20 FAMILY MEMBER"/>
    <property type="match status" value="1"/>
</dbReference>
<dbReference type="HOGENOM" id="CLU_046737_12_1_7"/>
<dbReference type="PROSITE" id="PS01031">
    <property type="entry name" value="SHSP"/>
    <property type="match status" value="1"/>
</dbReference>
<dbReference type="Pfam" id="PF00011">
    <property type="entry name" value="HSP20"/>
    <property type="match status" value="1"/>
</dbReference>
<dbReference type="CDD" id="cd06464">
    <property type="entry name" value="ACD_sHsps-like"/>
    <property type="match status" value="1"/>
</dbReference>
<dbReference type="eggNOG" id="COG0071">
    <property type="taxonomic scope" value="Bacteria"/>
</dbReference>
<keyword evidence="4" id="KW-0346">Stress response</keyword>
<evidence type="ECO:0000313" key="4">
    <source>
        <dbReference type="EMBL" id="EIG54536.1"/>
    </source>
</evidence>
<dbReference type="SUPFAM" id="SSF49764">
    <property type="entry name" value="HSP20-like chaperones"/>
    <property type="match status" value="1"/>
</dbReference>
<evidence type="ECO:0000256" key="1">
    <source>
        <dbReference type="PROSITE-ProRule" id="PRU00285"/>
    </source>
</evidence>
<dbReference type="Gene3D" id="2.60.40.790">
    <property type="match status" value="1"/>
</dbReference>
<dbReference type="EMBL" id="JH600068">
    <property type="protein sequence ID" value="EIG54536.1"/>
    <property type="molecule type" value="Genomic_DNA"/>
</dbReference>
<feature type="domain" description="SHSP" evidence="3">
    <location>
        <begin position="30"/>
        <end position="142"/>
    </location>
</feature>
<evidence type="ECO:0000256" key="2">
    <source>
        <dbReference type="RuleBase" id="RU003616"/>
    </source>
</evidence>
<accession>I2Q430</accession>
<dbReference type="InterPro" id="IPR031107">
    <property type="entry name" value="Small_HSP"/>
</dbReference>
<dbReference type="AlphaFoldDB" id="I2Q430"/>
<dbReference type="InterPro" id="IPR008978">
    <property type="entry name" value="HSP20-like_chaperone"/>
</dbReference>
<proteinExistence type="inferred from homology"/>
<dbReference type="STRING" id="596152.DesU5LDRAFT_2893"/>
<dbReference type="InterPro" id="IPR002068">
    <property type="entry name" value="A-crystallin/Hsp20_dom"/>
</dbReference>
<evidence type="ECO:0000259" key="3">
    <source>
        <dbReference type="PROSITE" id="PS01031"/>
    </source>
</evidence>
<protein>
    <submittedName>
        <fullName evidence="4">Molecular chaperone (Small heat shock protein)</fullName>
    </submittedName>
</protein>
<organism evidence="4">
    <name type="scientific">Desulfovibrio sp. U5L</name>
    <dbReference type="NCBI Taxonomy" id="596152"/>
    <lineage>
        <taxon>Bacteria</taxon>
        <taxon>Pseudomonadati</taxon>
        <taxon>Thermodesulfobacteriota</taxon>
        <taxon>Desulfovibrionia</taxon>
        <taxon>Desulfovibrionales</taxon>
        <taxon>Desulfovibrionaceae</taxon>
        <taxon>Desulfovibrio</taxon>
    </lineage>
</organism>
<gene>
    <name evidence="4" type="ORF">DesU5LDRAFT_2893</name>
</gene>
<comment type="similarity">
    <text evidence="1 2">Belongs to the small heat shock protein (HSP20) family.</text>
</comment>
<name>I2Q430_9BACT</name>
<reference evidence="4" key="1">
    <citation type="submission" date="2011-11" db="EMBL/GenBank/DDBJ databases">
        <title>Improved High-Quality Draft sequence of Desulfovibrio sp. U5L.</title>
        <authorList>
            <consortium name="US DOE Joint Genome Institute"/>
            <person name="Lucas S."/>
            <person name="Han J."/>
            <person name="Lapidus A."/>
            <person name="Cheng J.-F."/>
            <person name="Goodwin L."/>
            <person name="Pitluck S."/>
            <person name="Peters L."/>
            <person name="Ovchinnikova G."/>
            <person name="Held B."/>
            <person name="Detter J.C."/>
            <person name="Han C."/>
            <person name="Tapia R."/>
            <person name="Land M."/>
            <person name="Hauser L."/>
            <person name="Kyrpides N."/>
            <person name="Ivanova N."/>
            <person name="Pagani I."/>
            <person name="Gabster J."/>
            <person name="Walker C."/>
            <person name="Stolyar S."/>
            <person name="Stahl D."/>
            <person name="Arkin A."/>
            <person name="Dehal P."/>
            <person name="Hazen T."/>
            <person name="Woyke T."/>
        </authorList>
    </citation>
    <scope>NUCLEOTIDE SEQUENCE [LARGE SCALE GENOMIC DNA]</scope>
    <source>
        <strain evidence="4">U5L</strain>
    </source>
</reference>